<dbReference type="AlphaFoldDB" id="A0A4Y9SSQ5"/>
<feature type="transmembrane region" description="Helical" evidence="1">
    <location>
        <begin position="59"/>
        <end position="83"/>
    </location>
</feature>
<keyword evidence="1" id="KW-0812">Transmembrane</keyword>
<evidence type="ECO:0000313" key="3">
    <source>
        <dbReference type="Proteomes" id="UP000297258"/>
    </source>
</evidence>
<evidence type="ECO:0008006" key="4">
    <source>
        <dbReference type="Google" id="ProtNLM"/>
    </source>
</evidence>
<keyword evidence="1" id="KW-0472">Membrane</keyword>
<protein>
    <recommendedName>
        <fullName evidence="4">Transmembrane protein</fullName>
    </recommendedName>
</protein>
<keyword evidence="3" id="KW-1185">Reference proteome</keyword>
<reference evidence="2 3" key="1">
    <citation type="submission" date="2019-03" db="EMBL/GenBank/DDBJ databases">
        <title>Draft genome of Massilia hortus sp. nov., a novel bacterial species of the Oxalobacteraceae family.</title>
        <authorList>
            <person name="Peta V."/>
            <person name="Raths R."/>
            <person name="Bucking H."/>
        </authorList>
    </citation>
    <scope>NUCLEOTIDE SEQUENCE [LARGE SCALE GENOMIC DNA]</scope>
    <source>
        <strain evidence="2 3">ONC3</strain>
    </source>
</reference>
<name>A0A4Y9SSQ5_9BURK</name>
<feature type="transmembrane region" description="Helical" evidence="1">
    <location>
        <begin position="90"/>
        <end position="110"/>
    </location>
</feature>
<keyword evidence="1" id="KW-1133">Transmembrane helix</keyword>
<dbReference type="EMBL" id="SPUM01000123">
    <property type="protein sequence ID" value="TFW29515.1"/>
    <property type="molecule type" value="Genomic_DNA"/>
</dbReference>
<dbReference type="Proteomes" id="UP000297258">
    <property type="component" value="Unassembled WGS sequence"/>
</dbReference>
<dbReference type="RefSeq" id="WP_135191103.1">
    <property type="nucleotide sequence ID" value="NZ_SPUM01000123.1"/>
</dbReference>
<organism evidence="2 3">
    <name type="scientific">Massilia horti</name>
    <dbReference type="NCBI Taxonomy" id="2562153"/>
    <lineage>
        <taxon>Bacteria</taxon>
        <taxon>Pseudomonadati</taxon>
        <taxon>Pseudomonadota</taxon>
        <taxon>Betaproteobacteria</taxon>
        <taxon>Burkholderiales</taxon>
        <taxon>Oxalobacteraceae</taxon>
        <taxon>Telluria group</taxon>
        <taxon>Massilia</taxon>
    </lineage>
</organism>
<evidence type="ECO:0000313" key="2">
    <source>
        <dbReference type="EMBL" id="TFW29515.1"/>
    </source>
</evidence>
<proteinExistence type="predicted"/>
<evidence type="ECO:0000256" key="1">
    <source>
        <dbReference type="SAM" id="Phobius"/>
    </source>
</evidence>
<comment type="caution">
    <text evidence="2">The sequence shown here is derived from an EMBL/GenBank/DDBJ whole genome shotgun (WGS) entry which is preliminary data.</text>
</comment>
<sequence>MISTSPSRSRLLAPLIQLAALVLLLEDWFWDLGARLAGVLERWAPLRALEERVSALPPYPALCLFVLPGLLLLPVKLLAVVAIARGHAMAGIATIVLAKVGGAAVVARVYVLTLPNLRRLGWFARLHNWFIAAKTSLISRLRASRGYRQARWQMRKLRRKLRFGGRRAGYTSRILRRFVALWRARRRKSTRTEQE</sequence>
<accession>A0A4Y9SSQ5</accession>
<gene>
    <name evidence="2" type="ORF">E4O92_18385</name>
</gene>
<dbReference type="OrthoDB" id="8900679at2"/>